<dbReference type="PANTHER" id="PTHR43026:SF1">
    <property type="entry name" value="2-HYDROXYACID DEHYDROGENASE HOMOLOG 1-RELATED"/>
    <property type="match status" value="1"/>
</dbReference>
<feature type="domain" description="D-isomer specific 2-hydroxyacid dehydrogenase catalytic" evidence="5">
    <location>
        <begin position="8"/>
        <end position="326"/>
    </location>
</feature>
<gene>
    <name evidence="7" type="ordered locus">Ilyop_1686</name>
</gene>
<evidence type="ECO:0000259" key="6">
    <source>
        <dbReference type="Pfam" id="PF02826"/>
    </source>
</evidence>
<dbReference type="GO" id="GO:0008720">
    <property type="term" value="F:D-lactate dehydrogenase (NAD+) activity"/>
    <property type="evidence" value="ECO:0007669"/>
    <property type="project" value="TreeGrafter"/>
</dbReference>
<evidence type="ECO:0000256" key="3">
    <source>
        <dbReference type="ARBA" id="ARBA00023027"/>
    </source>
</evidence>
<dbReference type="SUPFAM" id="SSF51735">
    <property type="entry name" value="NAD(P)-binding Rossmann-fold domains"/>
    <property type="match status" value="1"/>
</dbReference>
<dbReference type="InterPro" id="IPR029752">
    <property type="entry name" value="D-isomer_DH_CS1"/>
</dbReference>
<protein>
    <submittedName>
        <fullName evidence="7">D-isomer specific 2-hydroxyacid dehydrogenase NAD-binding protein</fullName>
    </submittedName>
</protein>
<dbReference type="Pfam" id="PF00389">
    <property type="entry name" value="2-Hacid_dh"/>
    <property type="match status" value="1"/>
</dbReference>
<dbReference type="RefSeq" id="WP_013388124.1">
    <property type="nucleotide sequence ID" value="NC_014632.1"/>
</dbReference>
<name>E3HA52_ILYPC</name>
<dbReference type="InterPro" id="IPR029753">
    <property type="entry name" value="D-isomer_DH_CS"/>
</dbReference>
<dbReference type="EMBL" id="CP002281">
    <property type="protein sequence ID" value="ADO83457.1"/>
    <property type="molecule type" value="Genomic_DNA"/>
</dbReference>
<feature type="domain" description="D-isomer specific 2-hydroxyacid dehydrogenase NAD-binding" evidence="6">
    <location>
        <begin position="110"/>
        <end position="295"/>
    </location>
</feature>
<proteinExistence type="inferred from homology"/>
<dbReference type="PROSITE" id="PS00670">
    <property type="entry name" value="D_2_HYDROXYACID_DH_2"/>
    <property type="match status" value="1"/>
</dbReference>
<evidence type="ECO:0000259" key="5">
    <source>
        <dbReference type="Pfam" id="PF00389"/>
    </source>
</evidence>
<sequence length="327" mass="37012">MKIIAFVVRDDELEAFDKFSKEFNIQVVLKKEILTLENIDSIEGYDGVSITGKCKLNKEILDKFKEYEIKFITTRTVGYDNVDIDYAKKLGIKFSNVSYSPDSVGEFTVMSILSLLKKLPYSRTKMDSNDFTLSGLQGKELKSQTVGIIGTGKIGQSVIKNLSGFRCKIIGYDPYPCEDMKDLIDYVSYEELISTSDVISLHLPLTKENYNLFNKEAFEKMKDEVLIINNARGDLVNTKDLIWALENNVISGAAVDVIEYETEFFRRDFSSKELSHEELKILKTMPNVQVTAHHAFFTKEVVSDIVEGSLKNLKSLFTTGISENAVC</sequence>
<evidence type="ECO:0000256" key="4">
    <source>
        <dbReference type="RuleBase" id="RU003719"/>
    </source>
</evidence>
<dbReference type="Proteomes" id="UP000006875">
    <property type="component" value="Chromosome"/>
</dbReference>
<dbReference type="AlphaFoldDB" id="E3HA52"/>
<keyword evidence="3" id="KW-0520">NAD</keyword>
<dbReference type="InterPro" id="IPR006139">
    <property type="entry name" value="D-isomer_2_OHA_DH_cat_dom"/>
</dbReference>
<dbReference type="CDD" id="cd12185">
    <property type="entry name" value="HGDH_LDH_like"/>
    <property type="match status" value="1"/>
</dbReference>
<keyword evidence="2 4" id="KW-0560">Oxidoreductase</keyword>
<evidence type="ECO:0000313" key="8">
    <source>
        <dbReference type="Proteomes" id="UP000006875"/>
    </source>
</evidence>
<dbReference type="PROSITE" id="PS00065">
    <property type="entry name" value="D_2_HYDROXYACID_DH_1"/>
    <property type="match status" value="1"/>
</dbReference>
<dbReference type="Pfam" id="PF02826">
    <property type="entry name" value="2-Hacid_dh_C"/>
    <property type="match status" value="1"/>
</dbReference>
<dbReference type="GO" id="GO:0051287">
    <property type="term" value="F:NAD binding"/>
    <property type="evidence" value="ECO:0007669"/>
    <property type="project" value="InterPro"/>
</dbReference>
<dbReference type="STRING" id="572544.Ilyop_1686"/>
<organism evidence="7 8">
    <name type="scientific">Ilyobacter polytropus (strain ATCC 51220 / DSM 2926 / LMG 16218 / CuHBu1)</name>
    <dbReference type="NCBI Taxonomy" id="572544"/>
    <lineage>
        <taxon>Bacteria</taxon>
        <taxon>Fusobacteriati</taxon>
        <taxon>Fusobacteriota</taxon>
        <taxon>Fusobacteriia</taxon>
        <taxon>Fusobacteriales</taxon>
        <taxon>Fusobacteriaceae</taxon>
        <taxon>Ilyobacter</taxon>
    </lineage>
</organism>
<dbReference type="Gene3D" id="3.40.50.720">
    <property type="entry name" value="NAD(P)-binding Rossmann-like Domain"/>
    <property type="match status" value="2"/>
</dbReference>
<dbReference type="eggNOG" id="COG1052">
    <property type="taxonomic scope" value="Bacteria"/>
</dbReference>
<dbReference type="PANTHER" id="PTHR43026">
    <property type="entry name" value="2-HYDROXYACID DEHYDROGENASE HOMOLOG 1-RELATED"/>
    <property type="match status" value="1"/>
</dbReference>
<evidence type="ECO:0000313" key="7">
    <source>
        <dbReference type="EMBL" id="ADO83457.1"/>
    </source>
</evidence>
<dbReference type="InterPro" id="IPR006140">
    <property type="entry name" value="D-isomer_DH_NAD-bd"/>
</dbReference>
<dbReference type="SUPFAM" id="SSF52283">
    <property type="entry name" value="Formate/glycerate dehydrogenase catalytic domain-like"/>
    <property type="match status" value="1"/>
</dbReference>
<keyword evidence="8" id="KW-1185">Reference proteome</keyword>
<dbReference type="OrthoDB" id="9805416at2"/>
<comment type="similarity">
    <text evidence="1 4">Belongs to the D-isomer specific 2-hydroxyacid dehydrogenase family.</text>
</comment>
<dbReference type="InterPro" id="IPR058205">
    <property type="entry name" value="D-LDH-like"/>
</dbReference>
<evidence type="ECO:0000256" key="2">
    <source>
        <dbReference type="ARBA" id="ARBA00023002"/>
    </source>
</evidence>
<dbReference type="KEGG" id="ipo:Ilyop_1686"/>
<evidence type="ECO:0000256" key="1">
    <source>
        <dbReference type="ARBA" id="ARBA00005854"/>
    </source>
</evidence>
<reference evidence="7 8" key="1">
    <citation type="journal article" date="2010" name="Stand. Genomic Sci.">
        <title>Complete genome sequence of Ilyobacter polytropus type strain (CuHbu1).</title>
        <authorList>
            <person name="Sikorski J."/>
            <person name="Chertkov O."/>
            <person name="Lapidus A."/>
            <person name="Nolan M."/>
            <person name="Lucas S."/>
            <person name="Del Rio T.G."/>
            <person name="Tice H."/>
            <person name="Cheng J.F."/>
            <person name="Tapia R."/>
            <person name="Han C."/>
            <person name="Goodwin L."/>
            <person name="Pitluck S."/>
            <person name="Liolios K."/>
            <person name="Ivanova N."/>
            <person name="Mavromatis K."/>
            <person name="Mikhailova N."/>
            <person name="Pati A."/>
            <person name="Chen A."/>
            <person name="Palaniappan K."/>
            <person name="Land M."/>
            <person name="Hauser L."/>
            <person name="Chang Y.J."/>
            <person name="Jeffries C.D."/>
            <person name="Brambilla E."/>
            <person name="Yasawong M."/>
            <person name="Rohde M."/>
            <person name="Pukall R."/>
            <person name="Spring S."/>
            <person name="Goker M."/>
            <person name="Woyke T."/>
            <person name="Bristow J."/>
            <person name="Eisen J.A."/>
            <person name="Markowitz V."/>
            <person name="Hugenholtz P."/>
            <person name="Kyrpides N.C."/>
            <person name="Klenk H.P."/>
        </authorList>
    </citation>
    <scope>NUCLEOTIDE SEQUENCE [LARGE SCALE GENOMIC DNA]</scope>
    <source>
        <strain evidence="8">ATCC 51220 / DSM 2926 / LMG 16218 / CuHBu1</strain>
    </source>
</reference>
<dbReference type="InterPro" id="IPR036291">
    <property type="entry name" value="NAD(P)-bd_dom_sf"/>
</dbReference>
<dbReference type="HOGENOM" id="CLU_019796_1_1_0"/>
<accession>E3HA52</accession>